<evidence type="ECO:0008006" key="4">
    <source>
        <dbReference type="Google" id="ProtNLM"/>
    </source>
</evidence>
<dbReference type="OrthoDB" id="552353at2"/>
<accession>A0A4D7AZM0</accession>
<dbReference type="KEGG" id="pstg:E8M01_17230"/>
<feature type="transmembrane region" description="Helical" evidence="1">
    <location>
        <begin position="174"/>
        <end position="194"/>
    </location>
</feature>
<proteinExistence type="predicted"/>
<dbReference type="EMBL" id="CP039690">
    <property type="protein sequence ID" value="QCI65801.1"/>
    <property type="molecule type" value="Genomic_DNA"/>
</dbReference>
<gene>
    <name evidence="2" type="ORF">E8M01_17230</name>
</gene>
<protein>
    <recommendedName>
        <fullName evidence="4">Ferric oxidoreductase domain-containing protein</fullName>
    </recommendedName>
</protein>
<reference evidence="2 3" key="1">
    <citation type="submission" date="2019-04" db="EMBL/GenBank/DDBJ databases">
        <title>Phreatobacter aquaticus sp. nov.</title>
        <authorList>
            <person name="Choi A."/>
        </authorList>
    </citation>
    <scope>NUCLEOTIDE SEQUENCE [LARGE SCALE GENOMIC DNA]</scope>
    <source>
        <strain evidence="2 3">KCTC 52518</strain>
    </source>
</reference>
<dbReference type="Proteomes" id="UP000298781">
    <property type="component" value="Chromosome"/>
</dbReference>
<feature type="transmembrane region" description="Helical" evidence="1">
    <location>
        <begin position="83"/>
        <end position="102"/>
    </location>
</feature>
<evidence type="ECO:0000256" key="1">
    <source>
        <dbReference type="SAM" id="Phobius"/>
    </source>
</evidence>
<evidence type="ECO:0000313" key="2">
    <source>
        <dbReference type="EMBL" id="QCI65801.1"/>
    </source>
</evidence>
<keyword evidence="3" id="KW-1185">Reference proteome</keyword>
<evidence type="ECO:0000313" key="3">
    <source>
        <dbReference type="Proteomes" id="UP000298781"/>
    </source>
</evidence>
<keyword evidence="1" id="KW-0472">Membrane</keyword>
<dbReference type="AlphaFoldDB" id="A0A4D7AZM0"/>
<sequence length="205" mass="22428">MRTFVSKSLESWPLLGTLAVILIAATAAAYGLAAGDSDGLRSIIRLTARTSLALFLMAFAAAALAWLVPSGPTRWLRRNRRQLGLSFALSHGIHLVAIILLARHDPLLFWQLTNIGNVVSGGLAYLFIAAMAATSFDRSAAWLGPRAWRLLHWTGGHYVWISFVVANGKRVPMSAWYLLPVGLLALVLVLRLVARFRVSSRRATI</sequence>
<feature type="transmembrane region" description="Helical" evidence="1">
    <location>
        <begin position="108"/>
        <end position="129"/>
    </location>
</feature>
<keyword evidence="1" id="KW-1133">Transmembrane helix</keyword>
<feature type="transmembrane region" description="Helical" evidence="1">
    <location>
        <begin position="150"/>
        <end position="168"/>
    </location>
</feature>
<feature type="transmembrane region" description="Helical" evidence="1">
    <location>
        <begin position="12"/>
        <end position="32"/>
    </location>
</feature>
<organism evidence="2 3">
    <name type="scientific">Phreatobacter stygius</name>
    <dbReference type="NCBI Taxonomy" id="1940610"/>
    <lineage>
        <taxon>Bacteria</taxon>
        <taxon>Pseudomonadati</taxon>
        <taxon>Pseudomonadota</taxon>
        <taxon>Alphaproteobacteria</taxon>
        <taxon>Hyphomicrobiales</taxon>
        <taxon>Phreatobacteraceae</taxon>
        <taxon>Phreatobacter</taxon>
    </lineage>
</organism>
<dbReference type="RefSeq" id="WP_136961247.1">
    <property type="nucleotide sequence ID" value="NZ_CP039690.1"/>
</dbReference>
<name>A0A4D7AZM0_9HYPH</name>
<feature type="transmembrane region" description="Helical" evidence="1">
    <location>
        <begin position="52"/>
        <end position="71"/>
    </location>
</feature>
<keyword evidence="1" id="KW-0812">Transmembrane</keyword>